<evidence type="ECO:0000313" key="2">
    <source>
        <dbReference type="EMBL" id="QYJ69114.1"/>
    </source>
</evidence>
<dbReference type="NCBIfam" id="TIGR03511">
    <property type="entry name" value="GldH_lipo"/>
    <property type="match status" value="1"/>
</dbReference>
<feature type="signal peptide" evidence="1">
    <location>
        <begin position="1"/>
        <end position="20"/>
    </location>
</feature>
<feature type="chain" id="PRO_5045541500" evidence="1">
    <location>
        <begin position="21"/>
        <end position="163"/>
    </location>
</feature>
<dbReference type="InterPro" id="IPR020018">
    <property type="entry name" value="Motility-assoc_lipoprot_GldH"/>
</dbReference>
<keyword evidence="1" id="KW-0732">Signal</keyword>
<dbReference type="RefSeq" id="WP_220641449.1">
    <property type="nucleotide sequence ID" value="NZ_CP080429.1"/>
</dbReference>
<reference evidence="2 3" key="1">
    <citation type="submission" date="2021-07" db="EMBL/GenBank/DDBJ databases">
        <title>Flavobacterium WSW3-B6 sp.nov, isolated from seaweed.</title>
        <authorList>
            <person name="Muhammad N."/>
            <person name="Ho H."/>
            <person name="Lee Y.-J."/>
            <person name="Nguyen T."/>
            <person name="Ho J."/>
            <person name="Kim S.-G."/>
        </authorList>
    </citation>
    <scope>NUCLEOTIDE SEQUENCE [LARGE SCALE GENOMIC DNA]</scope>
    <source>
        <strain evidence="2 3">WSW3-B6</strain>
    </source>
</reference>
<keyword evidence="3" id="KW-1185">Reference proteome</keyword>
<gene>
    <name evidence="2" type="ORF">K1I41_04285</name>
</gene>
<organism evidence="2 3">
    <name type="scientific">Flavobacterium litorale</name>
    <dbReference type="NCBI Taxonomy" id="2856519"/>
    <lineage>
        <taxon>Bacteria</taxon>
        <taxon>Pseudomonadati</taxon>
        <taxon>Bacteroidota</taxon>
        <taxon>Flavobacteriia</taxon>
        <taxon>Flavobacteriales</taxon>
        <taxon>Flavobacteriaceae</taxon>
        <taxon>Flavobacterium</taxon>
    </lineage>
</organism>
<dbReference type="Pfam" id="PF14109">
    <property type="entry name" value="GldH_lipo"/>
    <property type="match status" value="1"/>
</dbReference>
<dbReference type="Proteomes" id="UP000825381">
    <property type="component" value="Chromosome"/>
</dbReference>
<accession>A0ABX8VEP6</accession>
<evidence type="ECO:0000256" key="1">
    <source>
        <dbReference type="SAM" id="SignalP"/>
    </source>
</evidence>
<dbReference type="EMBL" id="CP080429">
    <property type="protein sequence ID" value="QYJ69114.1"/>
    <property type="molecule type" value="Genomic_DNA"/>
</dbReference>
<dbReference type="PROSITE" id="PS51257">
    <property type="entry name" value="PROKAR_LIPOPROTEIN"/>
    <property type="match status" value="1"/>
</dbReference>
<sequence>MKIKSSLFVFGALLVLLCSCDDNYVFDDYKSFDGAWHKDTIVSFQFEQQDTTSLYNMFINLRNNNDYPYSNIFLIVAMQEPNNKTTIDTLEYEMAYPDGTLMGEGFTDFKESKLWYRENVKFPNQGSYKVSIQQAVREADKVIGVQELEGITEVGFRVETTEK</sequence>
<protein>
    <submittedName>
        <fullName evidence="2">Gliding motility lipoprotein GldH</fullName>
    </submittedName>
</protein>
<evidence type="ECO:0000313" key="3">
    <source>
        <dbReference type="Proteomes" id="UP000825381"/>
    </source>
</evidence>
<name>A0ABX8VEP6_9FLAO</name>
<proteinExistence type="predicted"/>
<keyword evidence="2" id="KW-0449">Lipoprotein</keyword>